<accession>A0A2U1J2R5</accession>
<gene>
    <name evidence="1" type="ORF">BB558_004619</name>
</gene>
<sequence>MSSKDYNTPDSISKYEDHINNTLIPNLKETADLRDKAYNLISEYLKLKVYIETIEDQNLAELKLRVDLGSDFYAHAKTLRIPL</sequence>
<keyword evidence="2" id="KW-1185">Reference proteome</keyword>
<dbReference type="InterPro" id="IPR003994">
    <property type="entry name" value="UXT"/>
</dbReference>
<organism evidence="1 2">
    <name type="scientific">Smittium angustum</name>
    <dbReference type="NCBI Taxonomy" id="133377"/>
    <lineage>
        <taxon>Eukaryota</taxon>
        <taxon>Fungi</taxon>
        <taxon>Fungi incertae sedis</taxon>
        <taxon>Zoopagomycota</taxon>
        <taxon>Kickxellomycotina</taxon>
        <taxon>Harpellomycetes</taxon>
        <taxon>Harpellales</taxon>
        <taxon>Legeriomycetaceae</taxon>
        <taxon>Smittium</taxon>
    </lineage>
</organism>
<name>A0A2U1J2R5_SMIAN</name>
<dbReference type="GO" id="GO:0000122">
    <property type="term" value="P:negative regulation of transcription by RNA polymerase II"/>
    <property type="evidence" value="ECO:0007669"/>
    <property type="project" value="InterPro"/>
</dbReference>
<protein>
    <submittedName>
        <fullName evidence="1">Uncharacterized protein</fullName>
    </submittedName>
</protein>
<evidence type="ECO:0000313" key="2">
    <source>
        <dbReference type="Proteomes" id="UP000245591"/>
    </source>
</evidence>
<dbReference type="GO" id="GO:0003714">
    <property type="term" value="F:transcription corepressor activity"/>
    <property type="evidence" value="ECO:0007669"/>
    <property type="project" value="InterPro"/>
</dbReference>
<comment type="caution">
    <text evidence="1">The sequence shown here is derived from an EMBL/GenBank/DDBJ whole genome shotgun (WGS) entry which is preliminary data.</text>
</comment>
<dbReference type="EMBL" id="MBFU01000444">
    <property type="protein sequence ID" value="PVZ99365.1"/>
    <property type="molecule type" value="Genomic_DNA"/>
</dbReference>
<proteinExistence type="predicted"/>
<dbReference type="Proteomes" id="UP000245591">
    <property type="component" value="Unassembled WGS sequence"/>
</dbReference>
<evidence type="ECO:0000313" key="1">
    <source>
        <dbReference type="EMBL" id="PVZ99365.1"/>
    </source>
</evidence>
<dbReference type="PRINTS" id="PR01502">
    <property type="entry name" value="UXTPROTEIN"/>
</dbReference>
<dbReference type="AlphaFoldDB" id="A0A2U1J2R5"/>
<reference evidence="1 2" key="1">
    <citation type="journal article" date="2018" name="MBio">
        <title>Comparative Genomics Reveals the Core Gene Toolbox for the Fungus-Insect Symbiosis.</title>
        <authorList>
            <person name="Wang Y."/>
            <person name="Stata M."/>
            <person name="Wang W."/>
            <person name="Stajich J.E."/>
            <person name="White M.M."/>
            <person name="Moncalvo J.M."/>
        </authorList>
    </citation>
    <scope>NUCLEOTIDE SEQUENCE [LARGE SCALE GENOMIC DNA]</scope>
    <source>
        <strain evidence="1 2">AUS-126-30</strain>
    </source>
</reference>